<evidence type="ECO:0000259" key="6">
    <source>
        <dbReference type="Pfam" id="PF04811"/>
    </source>
</evidence>
<dbReference type="InterPro" id="IPR006895">
    <property type="entry name" value="Znf_Sec23_Sec24"/>
</dbReference>
<feature type="region of interest" description="Disordered" evidence="4">
    <location>
        <begin position="1"/>
        <end position="29"/>
    </location>
</feature>
<reference evidence="7 8" key="2">
    <citation type="submission" date="2018-11" db="EMBL/GenBank/DDBJ databases">
        <authorList>
            <consortium name="Pathogen Informatics"/>
        </authorList>
    </citation>
    <scope>NUCLEOTIDE SEQUENCE [LARGE SCALE GENOMIC DNA]</scope>
</reference>
<dbReference type="InterPro" id="IPR036174">
    <property type="entry name" value="Znf_Sec23_Sec24_sf"/>
</dbReference>
<dbReference type="Gene3D" id="3.40.50.410">
    <property type="entry name" value="von Willebrand factor, type A domain"/>
    <property type="match status" value="2"/>
</dbReference>
<reference evidence="9" key="1">
    <citation type="submission" date="2016-06" db="UniProtKB">
        <authorList>
            <consortium name="WormBaseParasite"/>
        </authorList>
    </citation>
    <scope>IDENTIFICATION</scope>
</reference>
<dbReference type="WBParaSite" id="SBAD_0001220001-mRNA-1">
    <property type="protein sequence ID" value="SBAD_0001220001-mRNA-1"/>
    <property type="gene ID" value="SBAD_0001220001"/>
</dbReference>
<dbReference type="GO" id="GO:0000149">
    <property type="term" value="F:SNARE binding"/>
    <property type="evidence" value="ECO:0007669"/>
    <property type="project" value="TreeGrafter"/>
</dbReference>
<protein>
    <submittedName>
        <fullName evidence="9">Vesicle coat complex copii subunit sec24/subunit sfb2</fullName>
    </submittedName>
</protein>
<dbReference type="Pfam" id="PF04811">
    <property type="entry name" value="Sec23_trunk"/>
    <property type="match status" value="2"/>
</dbReference>
<dbReference type="GO" id="GO:0008270">
    <property type="term" value="F:zinc ion binding"/>
    <property type="evidence" value="ECO:0007669"/>
    <property type="project" value="InterPro"/>
</dbReference>
<dbReference type="GO" id="GO:0090110">
    <property type="term" value="P:COPII-coated vesicle cargo loading"/>
    <property type="evidence" value="ECO:0007669"/>
    <property type="project" value="TreeGrafter"/>
</dbReference>
<feature type="domain" description="Sec23/Sec24 trunk" evidence="6">
    <location>
        <begin position="333"/>
        <end position="465"/>
    </location>
</feature>
<evidence type="ECO:0000313" key="7">
    <source>
        <dbReference type="EMBL" id="VDP43115.1"/>
    </source>
</evidence>
<dbReference type="OrthoDB" id="49016at2759"/>
<dbReference type="SUPFAM" id="SSF53300">
    <property type="entry name" value="vWA-like"/>
    <property type="match status" value="1"/>
</dbReference>
<dbReference type="GO" id="GO:0000139">
    <property type="term" value="C:Golgi membrane"/>
    <property type="evidence" value="ECO:0007669"/>
    <property type="project" value="UniProtKB-SubCell"/>
</dbReference>
<dbReference type="PANTHER" id="PTHR13803">
    <property type="entry name" value="SEC24-RELATED PROTEIN"/>
    <property type="match status" value="1"/>
</dbReference>
<dbReference type="InterPro" id="IPR036465">
    <property type="entry name" value="vWFA_dom_sf"/>
</dbReference>
<feature type="domain" description="Sec23/Sec24 trunk" evidence="6">
    <location>
        <begin position="230"/>
        <end position="300"/>
    </location>
</feature>
<evidence type="ECO:0000256" key="4">
    <source>
        <dbReference type="SAM" id="MobiDB-lite"/>
    </source>
</evidence>
<dbReference type="GO" id="GO:0030127">
    <property type="term" value="C:COPII vesicle coat"/>
    <property type="evidence" value="ECO:0007669"/>
    <property type="project" value="InterPro"/>
</dbReference>
<dbReference type="EMBL" id="UZAM01016414">
    <property type="protein sequence ID" value="VDP43115.1"/>
    <property type="molecule type" value="Genomic_DNA"/>
</dbReference>
<keyword evidence="3" id="KW-0333">Golgi apparatus</keyword>
<dbReference type="InterPro" id="IPR050550">
    <property type="entry name" value="SEC23_SEC24_subfamily"/>
</dbReference>
<dbReference type="GO" id="GO:0006886">
    <property type="term" value="P:intracellular protein transport"/>
    <property type="evidence" value="ECO:0007669"/>
    <property type="project" value="InterPro"/>
</dbReference>
<dbReference type="Proteomes" id="UP000270296">
    <property type="component" value="Unassembled WGS sequence"/>
</dbReference>
<dbReference type="GO" id="GO:0070971">
    <property type="term" value="C:endoplasmic reticulum exit site"/>
    <property type="evidence" value="ECO:0007669"/>
    <property type="project" value="TreeGrafter"/>
</dbReference>
<dbReference type="AlphaFoldDB" id="A0A183J7F9"/>
<name>A0A183J7F9_9BILA</name>
<evidence type="ECO:0000256" key="1">
    <source>
        <dbReference type="ARBA" id="ARBA00004394"/>
    </source>
</evidence>
<comment type="subcellular location">
    <subcellularLocation>
        <location evidence="1">Golgi apparatus membrane</location>
    </subcellularLocation>
</comment>
<evidence type="ECO:0000259" key="5">
    <source>
        <dbReference type="Pfam" id="PF04810"/>
    </source>
</evidence>
<evidence type="ECO:0000256" key="2">
    <source>
        <dbReference type="ARBA" id="ARBA00008334"/>
    </source>
</evidence>
<keyword evidence="8" id="KW-1185">Reference proteome</keyword>
<dbReference type="Gene3D" id="2.30.30.380">
    <property type="entry name" value="Zn-finger domain of Sec23/24"/>
    <property type="match status" value="1"/>
</dbReference>
<proteinExistence type="inferred from homology"/>
<sequence length="506" mass="56083">MTTAQRNFAHLRGPSQMNMQQNAPLPPSERQNANLYCSAASGRSSVAPFMPVISSGTFPTMPGSVQQASEQKIIDLLMATDILPSKAVCPPKIMLKQSFEYSDVNCSPDICRCTLSVVPQTSSSLKKCGLPFGLVVHPFKDMKANTKHLSVLQSTVIVRCRTCRTYINPFVRFTDQRHWRCNMCGRVNDLPDEFHFDPASQKFGEAKRRPEIKSATVEFIAPAEYMIRTPQPACYVYVFDVSASAIETGYLETFCQMLTDELDRVPGDARTVVAFIAVDSALHYYFLDGTSIKEFVVTDLGGATLCIGCGHSGSRRTYSNLKIHDELQTVTYLQADIGGRVTVMSTVLPEVGPGALQSRENPNVRASKVQVRTLDEFLVISMNVIFKDVENLAPAADFYKNLALSCCAHQIAVDLFLMSSHYCDLATLSEVAKFSGGCVYCYPNLHMFRNSLEMKRFQDGLRRYLTRKIGFEAVLRIRCSPGSQTVATITDLHLLVRLSGESTIGS</sequence>
<feature type="domain" description="Zinc finger Sec23/Sec24-type" evidence="5">
    <location>
        <begin position="157"/>
        <end position="194"/>
    </location>
</feature>
<accession>A0A183J7F9</accession>
<dbReference type="Pfam" id="PF04810">
    <property type="entry name" value="zf-Sec23_Sec24"/>
    <property type="match status" value="1"/>
</dbReference>
<evidence type="ECO:0000256" key="3">
    <source>
        <dbReference type="ARBA" id="ARBA00023034"/>
    </source>
</evidence>
<gene>
    <name evidence="7" type="ORF">SBAD_LOCUS11805</name>
</gene>
<evidence type="ECO:0000313" key="8">
    <source>
        <dbReference type="Proteomes" id="UP000270296"/>
    </source>
</evidence>
<comment type="similarity">
    <text evidence="2">Belongs to the SEC23/SEC24 family. SEC24 subfamily.</text>
</comment>
<dbReference type="PANTHER" id="PTHR13803:SF39">
    <property type="entry name" value="SECRETORY 24AB, ISOFORM A"/>
    <property type="match status" value="1"/>
</dbReference>
<dbReference type="SUPFAM" id="SSF82919">
    <property type="entry name" value="Zn-finger domain of Sec23/24"/>
    <property type="match status" value="1"/>
</dbReference>
<dbReference type="InterPro" id="IPR006896">
    <property type="entry name" value="Sec23/24_trunk_dom"/>
</dbReference>
<evidence type="ECO:0000313" key="9">
    <source>
        <dbReference type="WBParaSite" id="SBAD_0001220001-mRNA-1"/>
    </source>
</evidence>
<organism evidence="9">
    <name type="scientific">Soboliphyme baturini</name>
    <dbReference type="NCBI Taxonomy" id="241478"/>
    <lineage>
        <taxon>Eukaryota</taxon>
        <taxon>Metazoa</taxon>
        <taxon>Ecdysozoa</taxon>
        <taxon>Nematoda</taxon>
        <taxon>Enoplea</taxon>
        <taxon>Dorylaimia</taxon>
        <taxon>Dioctophymatida</taxon>
        <taxon>Dioctophymatoidea</taxon>
        <taxon>Soboliphymatidae</taxon>
        <taxon>Soboliphyme</taxon>
    </lineage>
</organism>
<dbReference type="SUPFAM" id="SSF81995">
    <property type="entry name" value="beta-sandwich domain of Sec23/24"/>
    <property type="match status" value="1"/>
</dbReference>
<feature type="compositionally biased region" description="Polar residues" evidence="4">
    <location>
        <begin position="15"/>
        <end position="29"/>
    </location>
</feature>